<evidence type="ECO:0000313" key="1">
    <source>
        <dbReference type="EMBL" id="CAF2968232.1"/>
    </source>
</evidence>
<keyword evidence="2" id="KW-1185">Reference proteome</keyword>
<reference evidence="1" key="1">
    <citation type="submission" date="2021-02" db="EMBL/GenBank/DDBJ databases">
        <authorList>
            <person name="Bekaert M."/>
        </authorList>
    </citation>
    <scope>NUCLEOTIDE SEQUENCE</scope>
    <source>
        <strain evidence="1">IoA-00</strain>
    </source>
</reference>
<dbReference type="AlphaFoldDB" id="A0A7R8HA81"/>
<protein>
    <submittedName>
        <fullName evidence="1">(salmon louse) hypothetical protein</fullName>
    </submittedName>
</protein>
<organism evidence="1 2">
    <name type="scientific">Lepeophtheirus salmonis</name>
    <name type="common">Salmon louse</name>
    <name type="synonym">Caligus salmonis</name>
    <dbReference type="NCBI Taxonomy" id="72036"/>
    <lineage>
        <taxon>Eukaryota</taxon>
        <taxon>Metazoa</taxon>
        <taxon>Ecdysozoa</taxon>
        <taxon>Arthropoda</taxon>
        <taxon>Crustacea</taxon>
        <taxon>Multicrustacea</taxon>
        <taxon>Hexanauplia</taxon>
        <taxon>Copepoda</taxon>
        <taxon>Siphonostomatoida</taxon>
        <taxon>Caligidae</taxon>
        <taxon>Lepeophtheirus</taxon>
    </lineage>
</organism>
<dbReference type="Proteomes" id="UP000675881">
    <property type="component" value="Chromosome 6"/>
</dbReference>
<dbReference type="EMBL" id="HG994585">
    <property type="protein sequence ID" value="CAF2968232.1"/>
    <property type="molecule type" value="Genomic_DNA"/>
</dbReference>
<evidence type="ECO:0000313" key="2">
    <source>
        <dbReference type="Proteomes" id="UP000675881"/>
    </source>
</evidence>
<proteinExistence type="predicted"/>
<sequence>MPSRQTVDRWIEGFNVVAGIQNDCLRILHEMSLNFENEADCFGAFSLLKILYIFKFHAAMRKARLFEIINEIEVYGIKIFVVIFDLGNKTFQSQLGLLKLGQFTFPTPHDPSRPIFGFPDIPHLTKLARNHILEKGYIIPIGCFGLHIEEQLAILDDMFYFMKPMQLDDLTLPTCTVDDRNSNEYVEHKEKNVRLFEDNDHPDPEGSDDFEMADNLNPSILLLTDWSAKVPRNGLWFIAWKFKIIHSHLGTYNYKIDDKWSTQTPWIFHLSRGGLLASSDAFLSDVAIYEEVFCDIHKEKVDKNPQV</sequence>
<name>A0A7R8HA81_LEPSM</name>
<gene>
    <name evidence="1" type="ORF">LSAA_12038</name>
</gene>
<accession>A0A7R8HA81</accession>